<protein>
    <submittedName>
        <fullName evidence="2">Branched-chain-amino-acid aminotransferase-like protein 1-like</fullName>
    </submittedName>
</protein>
<dbReference type="SUPFAM" id="SSF52540">
    <property type="entry name" value="P-loop containing nucleoside triphosphate hydrolases"/>
    <property type="match status" value="1"/>
</dbReference>
<gene>
    <name evidence="2" type="primary">LOC102806457</name>
</gene>
<accession>A0ABM0LUG2</accession>
<dbReference type="Gene3D" id="3.40.50.300">
    <property type="entry name" value="P-loop containing nucleotide triphosphate hydrolases"/>
    <property type="match status" value="1"/>
</dbReference>
<evidence type="ECO:0000313" key="2">
    <source>
        <dbReference type="RefSeq" id="XP_006811403.1"/>
    </source>
</evidence>
<dbReference type="Proteomes" id="UP000694865">
    <property type="component" value="Unplaced"/>
</dbReference>
<name>A0ABM0LUG2_SACKO</name>
<keyword evidence="1" id="KW-1185">Reference proteome</keyword>
<evidence type="ECO:0000313" key="1">
    <source>
        <dbReference type="Proteomes" id="UP000694865"/>
    </source>
</evidence>
<sequence length="261" mass="30362">MSTSPVRHIAVWTHQRSMSTALLQWFAGRGDTKTFLEPFLVPLTNGIVNDPIINDVEYQDVKTMLESDYPGHNIVMFKEMAQYVSARYDKIPDGYTHTFLIRDPNQSIHSYWKIAERKPDPRFGLASLKPVFDLYQYVTQELKQTAVIIDAHELSHHPEVMLKTYCQSVNIPFREEMLSWKPAIIDGWHPNLTDYLDTNLWFGKALQSTSFEPLSENDYTHELSSIPEAGRDALEESRQVYKFLYERRLKPSVLLCEETDE</sequence>
<reference evidence="2" key="1">
    <citation type="submission" date="2025-08" db="UniProtKB">
        <authorList>
            <consortium name="RefSeq"/>
        </authorList>
    </citation>
    <scope>IDENTIFICATION</scope>
    <source>
        <tissue evidence="2">Testes</tissue>
    </source>
</reference>
<organism evidence="1 2">
    <name type="scientific">Saccoglossus kowalevskii</name>
    <name type="common">Acorn worm</name>
    <dbReference type="NCBI Taxonomy" id="10224"/>
    <lineage>
        <taxon>Eukaryota</taxon>
        <taxon>Metazoa</taxon>
        <taxon>Hemichordata</taxon>
        <taxon>Enteropneusta</taxon>
        <taxon>Harrimaniidae</taxon>
        <taxon>Saccoglossus</taxon>
    </lineage>
</organism>
<dbReference type="RefSeq" id="XP_006811403.1">
    <property type="nucleotide sequence ID" value="XM_006811340.1"/>
</dbReference>
<dbReference type="InterPro" id="IPR053226">
    <property type="entry name" value="Pyrrolopyrazine_biosynth_F"/>
</dbReference>
<dbReference type="Pfam" id="PF19798">
    <property type="entry name" value="Sulfotransfer_5"/>
    <property type="match status" value="1"/>
</dbReference>
<dbReference type="InterPro" id="IPR027417">
    <property type="entry name" value="P-loop_NTPase"/>
</dbReference>
<proteinExistence type="predicted"/>
<dbReference type="PANTHER" id="PTHR48419">
    <property type="entry name" value="SULFOTRANSFERASE DOMAIN-CONTAINING PROTEIN"/>
    <property type="match status" value="1"/>
</dbReference>
<dbReference type="GeneID" id="102806457"/>
<dbReference type="PANTHER" id="PTHR48419:SF1">
    <property type="entry name" value="SULFOTRANSFERASE DOMAIN-CONTAINING PROTEIN"/>
    <property type="match status" value="1"/>
</dbReference>